<organism evidence="1">
    <name type="scientific">Trichodesmium erythraeum (strain IMS101)</name>
    <dbReference type="NCBI Taxonomy" id="203124"/>
    <lineage>
        <taxon>Bacteria</taxon>
        <taxon>Bacillati</taxon>
        <taxon>Cyanobacteriota</taxon>
        <taxon>Cyanophyceae</taxon>
        <taxon>Oscillatoriophycideae</taxon>
        <taxon>Oscillatoriales</taxon>
        <taxon>Microcoleaceae</taxon>
        <taxon>Trichodesmium</taxon>
    </lineage>
</organism>
<dbReference type="HOGENOM" id="CLU_200160_0_0_3"/>
<dbReference type="RefSeq" id="WP_011613640.1">
    <property type="nucleotide sequence ID" value="NC_008312.1"/>
</dbReference>
<name>Q10WR0_TRIEI</name>
<sequence>MELTTEEMLFKYKGKQSVEKDFSFFTPLELTDSIFLKSLHKVEALGLIMSLCLLIYTSGQPQVRQTLN</sequence>
<proteinExistence type="predicted"/>
<accession>Q10WR0</accession>
<reference evidence="1" key="1">
    <citation type="submission" date="2006-06" db="EMBL/GenBank/DDBJ databases">
        <title>Complete sequence of Trichodesmium erythraeum IMS101.</title>
        <authorList>
            <consortium name="US DOE Joint Genome Institute"/>
            <person name="Copeland A."/>
            <person name="Lucas S."/>
            <person name="Lapidus A."/>
            <person name="Barry K."/>
            <person name="Detter J.C."/>
            <person name="Glavina del Rio T."/>
            <person name="Hammon N."/>
            <person name="Israni S."/>
            <person name="Dalin E."/>
            <person name="Tice H."/>
            <person name="Pitluck S."/>
            <person name="Kiss H."/>
            <person name="Munk A.C."/>
            <person name="Brettin T."/>
            <person name="Bruce D."/>
            <person name="Han C."/>
            <person name="Tapia R."/>
            <person name="Gilna P."/>
            <person name="Schmutz J."/>
            <person name="Larimer F."/>
            <person name="Land M."/>
            <person name="Hauser L."/>
            <person name="Kyrpides N."/>
            <person name="Kim E."/>
            <person name="Richardson P."/>
        </authorList>
    </citation>
    <scope>NUCLEOTIDE SEQUENCE [LARGE SCALE GENOMIC DNA]</scope>
    <source>
        <strain evidence="1">IMS101</strain>
    </source>
</reference>
<dbReference type="AlphaFoldDB" id="Q10WR0"/>
<dbReference type="EMBL" id="CP000393">
    <property type="protein sequence ID" value="ABG53314.1"/>
    <property type="molecule type" value="Genomic_DNA"/>
</dbReference>
<protein>
    <submittedName>
        <fullName evidence="1">Uncharacterized protein</fullName>
    </submittedName>
</protein>
<dbReference type="KEGG" id="ter:Tery_4319"/>
<dbReference type="OrthoDB" id="467786at2"/>
<gene>
    <name evidence="1" type="ordered locus">Tery_4319</name>
</gene>
<evidence type="ECO:0000313" key="1">
    <source>
        <dbReference type="EMBL" id="ABG53314.1"/>
    </source>
</evidence>
<dbReference type="eggNOG" id="COG5421">
    <property type="taxonomic scope" value="Bacteria"/>
</dbReference>